<keyword evidence="2" id="KW-1185">Reference proteome</keyword>
<evidence type="ECO:0000313" key="2">
    <source>
        <dbReference type="Proteomes" id="UP000308267"/>
    </source>
</evidence>
<accession>A0A4S2M8Z7</accession>
<evidence type="ECO:0000313" key="1">
    <source>
        <dbReference type="EMBL" id="TGZ72951.1"/>
    </source>
</evidence>
<gene>
    <name evidence="1" type="ORF">CRM22_001783</name>
</gene>
<dbReference type="AlphaFoldDB" id="A0A4S2M8Z7"/>
<dbReference type="Proteomes" id="UP000308267">
    <property type="component" value="Unassembled WGS sequence"/>
</dbReference>
<protein>
    <submittedName>
        <fullName evidence="1">Uncharacterized protein</fullName>
    </submittedName>
</protein>
<dbReference type="EMBL" id="SJOL01003147">
    <property type="protein sequence ID" value="TGZ72951.1"/>
    <property type="molecule type" value="Genomic_DNA"/>
</dbReference>
<comment type="caution">
    <text evidence="1">The sequence shown here is derived from an EMBL/GenBank/DDBJ whole genome shotgun (WGS) entry which is preliminary data.</text>
</comment>
<organism evidence="1 2">
    <name type="scientific">Opisthorchis felineus</name>
    <dbReference type="NCBI Taxonomy" id="147828"/>
    <lineage>
        <taxon>Eukaryota</taxon>
        <taxon>Metazoa</taxon>
        <taxon>Spiralia</taxon>
        <taxon>Lophotrochozoa</taxon>
        <taxon>Platyhelminthes</taxon>
        <taxon>Trematoda</taxon>
        <taxon>Digenea</taxon>
        <taxon>Opisthorchiida</taxon>
        <taxon>Opisthorchiata</taxon>
        <taxon>Opisthorchiidae</taxon>
        <taxon>Opisthorchis</taxon>
    </lineage>
</organism>
<proteinExistence type="predicted"/>
<reference evidence="1 2" key="1">
    <citation type="journal article" date="2019" name="BMC Genomics">
        <title>New insights from Opisthorchis felineus genome: update on genomics of the epidemiologically important liver flukes.</title>
        <authorList>
            <person name="Ershov N.I."/>
            <person name="Mordvinov V.A."/>
            <person name="Prokhortchouk E.B."/>
            <person name="Pakharukova M.Y."/>
            <person name="Gunbin K.V."/>
            <person name="Ustyantsev K."/>
            <person name="Genaev M.A."/>
            <person name="Blinov A.G."/>
            <person name="Mazur A."/>
            <person name="Boulygina E."/>
            <person name="Tsygankova S."/>
            <person name="Khrameeva E."/>
            <person name="Chekanov N."/>
            <person name="Fan G."/>
            <person name="Xiao A."/>
            <person name="Zhang H."/>
            <person name="Xu X."/>
            <person name="Yang H."/>
            <person name="Solovyev V."/>
            <person name="Lee S.M."/>
            <person name="Liu X."/>
            <person name="Afonnikov D.A."/>
            <person name="Skryabin K.G."/>
        </authorList>
    </citation>
    <scope>NUCLEOTIDE SEQUENCE [LARGE SCALE GENOMIC DNA]</scope>
    <source>
        <strain evidence="1">AK-0245</strain>
        <tissue evidence="1">Whole organism</tissue>
    </source>
</reference>
<sequence length="109" mass="12122">MSAKSSAKPHNRIHPGSRLFVIVTDAITQQTQVGMATSSDAHQDKKQSLLVLQYSKSTNIRCRIIPPIVRSTIQSDLRLLFGPYGSEASVLNTDVMLSMMMIRANFFLI</sequence>
<name>A0A4S2M8Z7_OPIFE</name>